<accession>A0ABY6DJ42</accession>
<protein>
    <submittedName>
        <fullName evidence="1">CDP-glycerol glycerophosphotransferase family protein</fullName>
    </submittedName>
</protein>
<organism evidence="1 2">
    <name type="scientific">Chitiniphilus purpureus</name>
    <dbReference type="NCBI Taxonomy" id="2981137"/>
    <lineage>
        <taxon>Bacteria</taxon>
        <taxon>Pseudomonadati</taxon>
        <taxon>Pseudomonadota</taxon>
        <taxon>Betaproteobacteria</taxon>
        <taxon>Neisseriales</taxon>
        <taxon>Chitinibacteraceae</taxon>
        <taxon>Chitiniphilus</taxon>
    </lineage>
</organism>
<dbReference type="InterPro" id="IPR007554">
    <property type="entry name" value="Glycerophosphate_synth"/>
</dbReference>
<dbReference type="Proteomes" id="UP001061302">
    <property type="component" value="Chromosome"/>
</dbReference>
<evidence type="ECO:0000313" key="1">
    <source>
        <dbReference type="EMBL" id="UXY13703.1"/>
    </source>
</evidence>
<dbReference type="EMBL" id="CP106753">
    <property type="protein sequence ID" value="UXY13703.1"/>
    <property type="molecule type" value="Genomic_DNA"/>
</dbReference>
<evidence type="ECO:0000313" key="2">
    <source>
        <dbReference type="Proteomes" id="UP001061302"/>
    </source>
</evidence>
<dbReference type="InterPro" id="IPR043148">
    <property type="entry name" value="TagF_C"/>
</dbReference>
<dbReference type="Gene3D" id="3.40.50.12580">
    <property type="match status" value="1"/>
</dbReference>
<keyword evidence="2" id="KW-1185">Reference proteome</keyword>
<proteinExistence type="predicted"/>
<name>A0ABY6DJ42_9NEIS</name>
<dbReference type="RefSeq" id="WP_263122930.1">
    <property type="nucleotide sequence ID" value="NZ_CP106753.1"/>
</dbReference>
<sequence>MPRDVLCYCYHVSHVLNLGRIPALLAERGARVRWFNAFPESAFPLERAPGVEYAFDVPLQALGGQEADLYLTPFVGQSAHFPQRARRVHFLVSLTGLDGVYDKAMFDHYDVIACAGRHHIDDFTALARERGWQHKVLMPLGYPKLDGQRRQLAGSGLRAPDKLTVVFAPTHAYYINQGFSILNRYGEQLIAAMLDDGISVVFRPHMESWRDQDRPVVERIVARFQAHPDFALDRSGNYFDTYAQTHMMLTDISGTGFTYAFTFGRPALFFAPNAADEAGLRGIQFERRENIGLVVRSIDELVARLRLAQTHSDFLQRQIAEFRDWLLFNPGGSETFFAEHAHALLSAQGAAPDWPHLHHPV</sequence>
<reference evidence="1" key="1">
    <citation type="submission" date="2022-10" db="EMBL/GenBank/DDBJ databases">
        <title>Chitiniphilus purpureus sp. nov., a novel chitin-degrading bacterium isolated from crawfish pond sediment.</title>
        <authorList>
            <person name="Li K."/>
        </authorList>
    </citation>
    <scope>NUCLEOTIDE SEQUENCE</scope>
    <source>
        <strain evidence="1">CD1</strain>
    </source>
</reference>
<gene>
    <name evidence="1" type="ORF">N8I74_10255</name>
</gene>
<dbReference type="Pfam" id="PF04464">
    <property type="entry name" value="Glyphos_transf"/>
    <property type="match status" value="1"/>
</dbReference>